<accession>A0A3B3S0Y5</accession>
<evidence type="ECO:0000256" key="6">
    <source>
        <dbReference type="ARBA" id="ARBA00023043"/>
    </source>
</evidence>
<dbReference type="Proteomes" id="UP000261540">
    <property type="component" value="Unplaced"/>
</dbReference>
<evidence type="ECO:0000256" key="11">
    <source>
        <dbReference type="ARBA" id="ARBA00065666"/>
    </source>
</evidence>
<evidence type="ECO:0000313" key="15">
    <source>
        <dbReference type="Ensembl" id="ENSPKIP00000024399.1"/>
    </source>
</evidence>
<dbReference type="Ensembl" id="ENSPKIT00000005106.1">
    <property type="protein sequence ID" value="ENSPKIP00000024399.1"/>
    <property type="gene ID" value="ENSPKIG00000007669.1"/>
</dbReference>
<keyword evidence="16" id="KW-1185">Reference proteome</keyword>
<evidence type="ECO:0000313" key="16">
    <source>
        <dbReference type="Proteomes" id="UP000261540"/>
    </source>
</evidence>
<dbReference type="STRING" id="1676925.ENSPKIP00000024399"/>
<dbReference type="OrthoDB" id="21416at2759"/>
<name>A0A3B3S0Y5_9TELE</name>
<comment type="subcellular location">
    <subcellularLocation>
        <location evidence="2">Cytoplasm</location>
    </subcellularLocation>
    <subcellularLocation>
        <location evidence="1">Nucleus</location>
    </subcellularLocation>
</comment>
<dbReference type="PROSITE" id="PS50088">
    <property type="entry name" value="ANK_REPEAT"/>
    <property type="match status" value="1"/>
</dbReference>
<evidence type="ECO:0000256" key="9">
    <source>
        <dbReference type="ARBA" id="ARBA00038438"/>
    </source>
</evidence>
<dbReference type="GeneTree" id="ENSGT00940000159801"/>
<dbReference type="PANTHER" id="PTHR24201">
    <property type="entry name" value="ANK_REP_REGION DOMAIN-CONTAINING PROTEIN"/>
    <property type="match status" value="1"/>
</dbReference>
<evidence type="ECO:0000256" key="4">
    <source>
        <dbReference type="ARBA" id="ARBA00022737"/>
    </source>
</evidence>
<organism evidence="15 16">
    <name type="scientific">Paramormyrops kingsleyae</name>
    <dbReference type="NCBI Taxonomy" id="1676925"/>
    <lineage>
        <taxon>Eukaryota</taxon>
        <taxon>Metazoa</taxon>
        <taxon>Chordata</taxon>
        <taxon>Craniata</taxon>
        <taxon>Vertebrata</taxon>
        <taxon>Euteleostomi</taxon>
        <taxon>Actinopterygii</taxon>
        <taxon>Neopterygii</taxon>
        <taxon>Teleostei</taxon>
        <taxon>Osteoglossocephala</taxon>
        <taxon>Osteoglossomorpha</taxon>
        <taxon>Osteoglossiformes</taxon>
        <taxon>Mormyridae</taxon>
        <taxon>Paramormyrops</taxon>
    </lineage>
</organism>
<evidence type="ECO:0000256" key="8">
    <source>
        <dbReference type="ARBA" id="ARBA00023306"/>
    </source>
</evidence>
<keyword evidence="6 14" id="KW-0040">ANK repeat</keyword>
<feature type="repeat" description="ANK" evidence="14">
    <location>
        <begin position="73"/>
        <end position="105"/>
    </location>
</feature>
<sequence>MILTDGDSGNNLTSAAAKGDITAVKRMLEEDGVHPDAVNGFGRTALQVMMMGSRSVALLLLEHGANANVRDQQGITPAHDAARTGFTDTLSVLVQFGASVNVPDHSGALPIHVAIREGHTAAVDFLAPLSDLGHRDHNGHTALDLARARSSDVAEILERHLDSRLT</sequence>
<dbReference type="SUPFAM" id="SSF48403">
    <property type="entry name" value="Ankyrin repeat"/>
    <property type="match status" value="1"/>
</dbReference>
<dbReference type="GO" id="GO:0019899">
    <property type="term" value="F:enzyme binding"/>
    <property type="evidence" value="ECO:0007669"/>
    <property type="project" value="UniProtKB-ARBA"/>
</dbReference>
<evidence type="ECO:0000256" key="5">
    <source>
        <dbReference type="ARBA" id="ARBA00022990"/>
    </source>
</evidence>
<dbReference type="GO" id="GO:0005634">
    <property type="term" value="C:nucleus"/>
    <property type="evidence" value="ECO:0007669"/>
    <property type="project" value="UniProtKB-SubCell"/>
</dbReference>
<evidence type="ECO:0000256" key="7">
    <source>
        <dbReference type="ARBA" id="ARBA00023242"/>
    </source>
</evidence>
<keyword evidence="7" id="KW-0539">Nucleus</keyword>
<dbReference type="Pfam" id="PF12796">
    <property type="entry name" value="Ank_2"/>
    <property type="match status" value="1"/>
</dbReference>
<proteinExistence type="inferred from homology"/>
<evidence type="ECO:0000256" key="14">
    <source>
        <dbReference type="PROSITE-ProRule" id="PRU00023"/>
    </source>
</evidence>
<dbReference type="InterPro" id="IPR036770">
    <property type="entry name" value="Ankyrin_rpt-contain_sf"/>
</dbReference>
<reference evidence="15" key="2">
    <citation type="submission" date="2025-09" db="UniProtKB">
        <authorList>
            <consortium name="Ensembl"/>
        </authorList>
    </citation>
    <scope>IDENTIFICATION</scope>
</reference>
<dbReference type="PROSITE" id="PS50297">
    <property type="entry name" value="ANK_REP_REGION"/>
    <property type="match status" value="1"/>
</dbReference>
<dbReference type="AlphaFoldDB" id="A0A3B3S0Y5"/>
<comment type="similarity">
    <text evidence="9">Belongs to the CDKN2 cyclin-dependent kinase inhibitor family.</text>
</comment>
<dbReference type="SMART" id="SM00248">
    <property type="entry name" value="ANK"/>
    <property type="match status" value="4"/>
</dbReference>
<comment type="function">
    <text evidence="10">Interacts strongly with CDK4 and CDK6 and inhibits them.</text>
</comment>
<keyword evidence="4" id="KW-0677">Repeat</keyword>
<keyword evidence="8" id="KW-0131">Cell cycle</keyword>
<comment type="subunit">
    <text evidence="11">Interacts with CDK6.</text>
</comment>
<keyword evidence="5" id="KW-0007">Acetylation</keyword>
<evidence type="ECO:0000256" key="13">
    <source>
        <dbReference type="ARBA" id="ARBA00082064"/>
    </source>
</evidence>
<dbReference type="InterPro" id="IPR002110">
    <property type="entry name" value="Ankyrin_rpt"/>
</dbReference>
<dbReference type="InterPro" id="IPR050776">
    <property type="entry name" value="Ank_Repeat/CDKN_Inhibitor"/>
</dbReference>
<protein>
    <recommendedName>
        <fullName evidence="12">Cyclin-dependent kinase 4 inhibitor D</fullName>
    </recommendedName>
    <alternativeName>
        <fullName evidence="13">p19-INK4d</fullName>
    </alternativeName>
</protein>
<dbReference type="GO" id="GO:0005737">
    <property type="term" value="C:cytoplasm"/>
    <property type="evidence" value="ECO:0007669"/>
    <property type="project" value="UniProtKB-SubCell"/>
</dbReference>
<evidence type="ECO:0000256" key="10">
    <source>
        <dbReference type="ARBA" id="ARBA00056064"/>
    </source>
</evidence>
<evidence type="ECO:0000256" key="12">
    <source>
        <dbReference type="ARBA" id="ARBA00070050"/>
    </source>
</evidence>
<keyword evidence="3" id="KW-0963">Cytoplasm</keyword>
<dbReference type="GO" id="GO:1902807">
    <property type="term" value="P:negative regulation of cell cycle G1/S phase transition"/>
    <property type="evidence" value="ECO:0007669"/>
    <property type="project" value="UniProtKB-ARBA"/>
</dbReference>
<evidence type="ECO:0000256" key="2">
    <source>
        <dbReference type="ARBA" id="ARBA00004496"/>
    </source>
</evidence>
<evidence type="ECO:0000256" key="3">
    <source>
        <dbReference type="ARBA" id="ARBA00022490"/>
    </source>
</evidence>
<evidence type="ECO:0000256" key="1">
    <source>
        <dbReference type="ARBA" id="ARBA00004123"/>
    </source>
</evidence>
<dbReference type="Gene3D" id="1.25.40.20">
    <property type="entry name" value="Ankyrin repeat-containing domain"/>
    <property type="match status" value="1"/>
</dbReference>
<reference evidence="15" key="1">
    <citation type="submission" date="2025-08" db="UniProtKB">
        <authorList>
            <consortium name="Ensembl"/>
        </authorList>
    </citation>
    <scope>IDENTIFICATION</scope>
</reference>
<dbReference type="PANTHER" id="PTHR24201:SF7">
    <property type="entry name" value="CYCLIN-DEPENDENT KINASE 4 INHIBITOR D"/>
    <property type="match status" value="1"/>
</dbReference>
<dbReference type="FunFam" id="1.25.40.20:FF:000169">
    <property type="entry name" value="Cyclin-dependent kinase 4 inhibitor D"/>
    <property type="match status" value="1"/>
</dbReference>